<keyword evidence="2" id="KW-1185">Reference proteome</keyword>
<proteinExistence type="predicted"/>
<sequence length="240" mass="26050">MSIFDSPAVNFHVDDDLEYVYVPTVLSLFSHVNTAIKGVHDRINGAIRELAVGSTTLLSRFPRESTIYPFVETLGASTDLAALNAQADRGSDVDQRIDALRRAVAALEADALSTQIAERAAKDDSSYSGATFSILRLEARAESTLLVWTATHPRTLAAGSDFDITKVDNFPVLQTKTDRFAVLTHQTPTGQRQCVCSDVRVMRAESNPQGALYPPLPKGTASVVLTSPWFADVTVRVSQP</sequence>
<dbReference type="EMBL" id="BAAAPN010000082">
    <property type="protein sequence ID" value="GAA1771137.1"/>
    <property type="molecule type" value="Genomic_DNA"/>
</dbReference>
<reference evidence="2" key="1">
    <citation type="journal article" date="2019" name="Int. J. Syst. Evol. Microbiol.">
        <title>The Global Catalogue of Microorganisms (GCM) 10K type strain sequencing project: providing services to taxonomists for standard genome sequencing and annotation.</title>
        <authorList>
            <consortium name="The Broad Institute Genomics Platform"/>
            <consortium name="The Broad Institute Genome Sequencing Center for Infectious Disease"/>
            <person name="Wu L."/>
            <person name="Ma J."/>
        </authorList>
    </citation>
    <scope>NUCLEOTIDE SEQUENCE [LARGE SCALE GENOMIC DNA]</scope>
    <source>
        <strain evidence="2">JCM 15591</strain>
    </source>
</reference>
<organism evidence="1 2">
    <name type="scientific">Nostocoides vanveenii</name>
    <dbReference type="NCBI Taxonomy" id="330835"/>
    <lineage>
        <taxon>Bacteria</taxon>
        <taxon>Bacillati</taxon>
        <taxon>Actinomycetota</taxon>
        <taxon>Actinomycetes</taxon>
        <taxon>Micrococcales</taxon>
        <taxon>Intrasporangiaceae</taxon>
        <taxon>Nostocoides</taxon>
    </lineage>
</organism>
<accession>A0ABP4X5Z7</accession>
<gene>
    <name evidence="1" type="ORF">GCM10009810_31240</name>
</gene>
<dbReference type="RefSeq" id="WP_344067868.1">
    <property type="nucleotide sequence ID" value="NZ_BAAAPN010000082.1"/>
</dbReference>
<evidence type="ECO:0000313" key="2">
    <source>
        <dbReference type="Proteomes" id="UP001501475"/>
    </source>
</evidence>
<evidence type="ECO:0000313" key="1">
    <source>
        <dbReference type="EMBL" id="GAA1771137.1"/>
    </source>
</evidence>
<dbReference type="Proteomes" id="UP001501475">
    <property type="component" value="Unassembled WGS sequence"/>
</dbReference>
<name>A0ABP4X5Z7_9MICO</name>
<comment type="caution">
    <text evidence="1">The sequence shown here is derived from an EMBL/GenBank/DDBJ whole genome shotgun (WGS) entry which is preliminary data.</text>
</comment>
<protein>
    <submittedName>
        <fullName evidence="1">Uncharacterized protein</fullName>
    </submittedName>
</protein>